<dbReference type="Gene3D" id="1.10.10.10">
    <property type="entry name" value="Winged helix-like DNA-binding domain superfamily/Winged helix DNA-binding domain"/>
    <property type="match status" value="1"/>
</dbReference>
<dbReference type="GO" id="GO:0006352">
    <property type="term" value="P:DNA-templated transcription initiation"/>
    <property type="evidence" value="ECO:0007669"/>
    <property type="project" value="InterPro"/>
</dbReference>
<protein>
    <submittedName>
        <fullName evidence="8">RNA polymerase subunit sigma-24</fullName>
    </submittedName>
</protein>
<evidence type="ECO:0000256" key="3">
    <source>
        <dbReference type="ARBA" id="ARBA00023082"/>
    </source>
</evidence>
<evidence type="ECO:0000256" key="4">
    <source>
        <dbReference type="ARBA" id="ARBA00023125"/>
    </source>
</evidence>
<accession>A0A7Z6ZT57</accession>
<sequence length="192" mass="22199">MLLLRTRKRTKALSTGFGSEISPDTIRAAQEGRRDAQRVIFEVFQRPVLTLLRGLCKEPELARDLAQDVFVQAFAKLNQLRETSAFGGWLKQLTLNTAFAYFRRPTNQNHSLEDEAESESVDWHSQADWLSRVDDIEALFSVLSDEERLIVWLFVVEDYSHQELAEQFAISATAVRQRYHRALQKLKDRSQS</sequence>
<dbReference type="PANTHER" id="PTHR43133">
    <property type="entry name" value="RNA POLYMERASE ECF-TYPE SIGMA FACTO"/>
    <property type="match status" value="1"/>
</dbReference>
<dbReference type="InterPro" id="IPR013249">
    <property type="entry name" value="RNA_pol_sigma70_r4_t2"/>
</dbReference>
<evidence type="ECO:0000256" key="1">
    <source>
        <dbReference type="ARBA" id="ARBA00010641"/>
    </source>
</evidence>
<keyword evidence="2" id="KW-0805">Transcription regulation</keyword>
<dbReference type="EMBL" id="PIPR01000001">
    <property type="protein sequence ID" value="RUO40826.1"/>
    <property type="molecule type" value="Genomic_DNA"/>
</dbReference>
<evidence type="ECO:0000256" key="5">
    <source>
        <dbReference type="ARBA" id="ARBA00023163"/>
    </source>
</evidence>
<dbReference type="SUPFAM" id="SSF88946">
    <property type="entry name" value="Sigma2 domain of RNA polymerase sigma factors"/>
    <property type="match status" value="1"/>
</dbReference>
<keyword evidence="9" id="KW-1185">Reference proteome</keyword>
<dbReference type="SUPFAM" id="SSF88659">
    <property type="entry name" value="Sigma3 and sigma4 domains of RNA polymerase sigma factors"/>
    <property type="match status" value="1"/>
</dbReference>
<dbReference type="Pfam" id="PF04542">
    <property type="entry name" value="Sigma70_r2"/>
    <property type="match status" value="1"/>
</dbReference>
<gene>
    <name evidence="8" type="ORF">CWE22_01105</name>
</gene>
<dbReference type="AlphaFoldDB" id="A0A7Z6ZT57"/>
<keyword evidence="5" id="KW-0804">Transcription</keyword>
<dbReference type="GO" id="GO:0003677">
    <property type="term" value="F:DNA binding"/>
    <property type="evidence" value="ECO:0007669"/>
    <property type="project" value="UniProtKB-KW"/>
</dbReference>
<reference evidence="9" key="1">
    <citation type="journal article" date="2018" name="Front. Microbiol.">
        <title>Genome-Based Analysis Reveals the Taxonomy and Diversity of the Family Idiomarinaceae.</title>
        <authorList>
            <person name="Liu Y."/>
            <person name="Lai Q."/>
            <person name="Shao Z."/>
        </authorList>
    </citation>
    <scope>NUCLEOTIDE SEQUENCE [LARGE SCALE GENOMIC DNA]</scope>
    <source>
        <strain evidence="9">KYW314</strain>
    </source>
</reference>
<dbReference type="InterPro" id="IPR013325">
    <property type="entry name" value="RNA_pol_sigma_r2"/>
</dbReference>
<dbReference type="Pfam" id="PF08281">
    <property type="entry name" value="Sigma70_r4_2"/>
    <property type="match status" value="1"/>
</dbReference>
<dbReference type="InterPro" id="IPR036388">
    <property type="entry name" value="WH-like_DNA-bd_sf"/>
</dbReference>
<comment type="similarity">
    <text evidence="1">Belongs to the sigma-70 factor family. ECF subfamily.</text>
</comment>
<dbReference type="InterPro" id="IPR039425">
    <property type="entry name" value="RNA_pol_sigma-70-like"/>
</dbReference>
<dbReference type="NCBIfam" id="TIGR02937">
    <property type="entry name" value="sigma70-ECF"/>
    <property type="match status" value="1"/>
</dbReference>
<dbReference type="CDD" id="cd06171">
    <property type="entry name" value="Sigma70_r4"/>
    <property type="match status" value="1"/>
</dbReference>
<keyword evidence="4" id="KW-0238">DNA-binding</keyword>
<keyword evidence="3" id="KW-0731">Sigma factor</keyword>
<feature type="domain" description="RNA polymerase sigma-70 region 2" evidence="6">
    <location>
        <begin position="41"/>
        <end position="104"/>
    </location>
</feature>
<dbReference type="Proteomes" id="UP000287766">
    <property type="component" value="Unassembled WGS sequence"/>
</dbReference>
<organism evidence="8 9">
    <name type="scientific">Pseudidiomarina aestuarii</name>
    <dbReference type="NCBI Taxonomy" id="624146"/>
    <lineage>
        <taxon>Bacteria</taxon>
        <taxon>Pseudomonadati</taxon>
        <taxon>Pseudomonadota</taxon>
        <taxon>Gammaproteobacteria</taxon>
        <taxon>Alteromonadales</taxon>
        <taxon>Idiomarinaceae</taxon>
        <taxon>Pseudidiomarina</taxon>
    </lineage>
</organism>
<name>A0A7Z6ZT57_9GAMM</name>
<dbReference type="InterPro" id="IPR013324">
    <property type="entry name" value="RNA_pol_sigma_r3/r4-like"/>
</dbReference>
<evidence type="ECO:0000313" key="8">
    <source>
        <dbReference type="EMBL" id="RUO40826.1"/>
    </source>
</evidence>
<comment type="caution">
    <text evidence="8">The sequence shown here is derived from an EMBL/GenBank/DDBJ whole genome shotgun (WGS) entry which is preliminary data.</text>
</comment>
<dbReference type="Gene3D" id="1.10.1740.10">
    <property type="match status" value="1"/>
</dbReference>
<dbReference type="InterPro" id="IPR014284">
    <property type="entry name" value="RNA_pol_sigma-70_dom"/>
</dbReference>
<feature type="domain" description="RNA polymerase sigma factor 70 region 4 type 2" evidence="7">
    <location>
        <begin position="136"/>
        <end position="186"/>
    </location>
</feature>
<proteinExistence type="inferred from homology"/>
<evidence type="ECO:0000259" key="7">
    <source>
        <dbReference type="Pfam" id="PF08281"/>
    </source>
</evidence>
<dbReference type="GO" id="GO:0016987">
    <property type="term" value="F:sigma factor activity"/>
    <property type="evidence" value="ECO:0007669"/>
    <property type="project" value="UniProtKB-KW"/>
</dbReference>
<evidence type="ECO:0000313" key="9">
    <source>
        <dbReference type="Proteomes" id="UP000287766"/>
    </source>
</evidence>
<dbReference type="PANTHER" id="PTHR43133:SF8">
    <property type="entry name" value="RNA POLYMERASE SIGMA FACTOR HI_1459-RELATED"/>
    <property type="match status" value="1"/>
</dbReference>
<evidence type="ECO:0000259" key="6">
    <source>
        <dbReference type="Pfam" id="PF04542"/>
    </source>
</evidence>
<dbReference type="InterPro" id="IPR007627">
    <property type="entry name" value="RNA_pol_sigma70_r2"/>
</dbReference>
<evidence type="ECO:0000256" key="2">
    <source>
        <dbReference type="ARBA" id="ARBA00023015"/>
    </source>
</evidence>